<dbReference type="SUPFAM" id="SSF52540">
    <property type="entry name" value="P-loop containing nucleoside triphosphate hydrolases"/>
    <property type="match status" value="2"/>
</dbReference>
<evidence type="ECO:0000259" key="3">
    <source>
        <dbReference type="Pfam" id="PF13476"/>
    </source>
</evidence>
<evidence type="ECO:0000313" key="5">
    <source>
        <dbReference type="Proteomes" id="UP000077245"/>
    </source>
</evidence>
<dbReference type="Gene3D" id="3.40.50.300">
    <property type="entry name" value="P-loop containing nucleotide triphosphate hydrolases"/>
    <property type="match status" value="2"/>
</dbReference>
<organism evidence="4 5">
    <name type="scientific">Methanobrevibacter curvatus</name>
    <dbReference type="NCBI Taxonomy" id="49547"/>
    <lineage>
        <taxon>Archaea</taxon>
        <taxon>Methanobacteriati</taxon>
        <taxon>Methanobacteriota</taxon>
        <taxon>Methanomada group</taxon>
        <taxon>Methanobacteria</taxon>
        <taxon>Methanobacteriales</taxon>
        <taxon>Methanobacteriaceae</taxon>
        <taxon>Methanobrevibacter</taxon>
    </lineage>
</organism>
<feature type="domain" description="Rad50/SbcC-type AAA" evidence="3">
    <location>
        <begin position="6"/>
        <end position="286"/>
    </location>
</feature>
<feature type="coiled-coil region" evidence="2">
    <location>
        <begin position="364"/>
        <end position="476"/>
    </location>
</feature>
<feature type="coiled-coil region" evidence="2">
    <location>
        <begin position="216"/>
        <end position="293"/>
    </location>
</feature>
<evidence type="ECO:0000256" key="1">
    <source>
        <dbReference type="ARBA" id="ARBA00023054"/>
    </source>
</evidence>
<dbReference type="InterPro" id="IPR027417">
    <property type="entry name" value="P-loop_NTPase"/>
</dbReference>
<dbReference type="RefSeq" id="WP_067090683.1">
    <property type="nucleotide sequence ID" value="NZ_LWMV01000160.1"/>
</dbReference>
<dbReference type="Proteomes" id="UP000077245">
    <property type="component" value="Unassembled WGS sequence"/>
</dbReference>
<dbReference type="InterPro" id="IPR038729">
    <property type="entry name" value="Rad50/SbcC_AAA"/>
</dbReference>
<dbReference type="PANTHER" id="PTHR32114:SF2">
    <property type="entry name" value="ABC TRANSPORTER ABCH.3"/>
    <property type="match status" value="1"/>
</dbReference>
<dbReference type="OrthoDB" id="25344at2157"/>
<keyword evidence="1 2" id="KW-0175">Coiled coil</keyword>
<comment type="caution">
    <text evidence="4">The sequence shown here is derived from an EMBL/GenBank/DDBJ whole genome shotgun (WGS) entry which is preliminary data.</text>
</comment>
<evidence type="ECO:0000256" key="2">
    <source>
        <dbReference type="SAM" id="Coils"/>
    </source>
</evidence>
<reference evidence="4 5" key="1">
    <citation type="submission" date="2016-04" db="EMBL/GenBank/DDBJ databases">
        <title>Genome sequence of Methanobrevibacter curvatus DSM 11111.</title>
        <authorList>
            <person name="Poehlein A."/>
            <person name="Seedorf H."/>
            <person name="Daniel R."/>
        </authorList>
    </citation>
    <scope>NUCLEOTIDE SEQUENCE [LARGE SCALE GENOMIC DNA]</scope>
    <source>
        <strain evidence="4 5">DSM 11111</strain>
    </source>
</reference>
<sequence length="658" mass="76697">MKLKTVKIYNFRQYRDVEIDFAREKDRSFTVIRGNNGTGKTTLLNALSWCLYGNEIHDYGDKSTLNICNNKSAFLAENNQTITVSVEMEFDDDNKILIFKRSQNFHKYQGELRKDSGLEFEVFEQDENDVKISAQDAYIIERKIPKEIEEYFFFDGALLTKYFSDSSSKKIKDSIFELSQLNLILEMGNHLDKLIAHYNKTLKKIAPTLGEASTKLSEKQKLKNNKLIELEEANRTVSEVDKRLKKIDNELLDINSGKVLNLVKEDLNLQEDIEKLGKEINELESERKKLILETYPLLFSYDLLQNFLEISKDANTKKFIPAKYKKSFLEDLLTDGKCICGVDLEKHQNLKENLEILYNKTPRYTNESEKLAIATNEIKNLILEVKKFKPKIKKIKMEVNEKNETLDKKLKRSQNIQSKLKSNPIEKIQKLQEEKESLYNIRKNNNIKIGSVDKEIERINEDIKFWNQKKNQEAKDRIEVQKLDEKINFVENSKNAVNNIHNQLSEHIHNKVESFTKEKFIKIQWKKDEFIDIKIDDNYNVSIINKIGEIENPSDLSDGEKLCLGLCFMSALHNIAGFDLPIIMDTPLGTLDKDIRQNIAKFLPEFVQNNQTVLLVTGTEYTDDFRDILYDHVGKEYIIEWNNSEEGKESKVIQYGGK</sequence>
<dbReference type="PATRIC" id="fig|49547.3.peg.937"/>
<gene>
    <name evidence="4" type="primary">smc_2</name>
    <name evidence="4" type="ORF">MBCUR_08710</name>
</gene>
<dbReference type="STRING" id="49547.MBCUR_08710"/>
<dbReference type="GO" id="GO:0006302">
    <property type="term" value="P:double-strand break repair"/>
    <property type="evidence" value="ECO:0007669"/>
    <property type="project" value="InterPro"/>
</dbReference>
<dbReference type="PANTHER" id="PTHR32114">
    <property type="entry name" value="ABC TRANSPORTER ABCH.3"/>
    <property type="match status" value="1"/>
</dbReference>
<dbReference type="GO" id="GO:0016887">
    <property type="term" value="F:ATP hydrolysis activity"/>
    <property type="evidence" value="ECO:0007669"/>
    <property type="project" value="InterPro"/>
</dbReference>
<dbReference type="Pfam" id="PF13476">
    <property type="entry name" value="AAA_23"/>
    <property type="match status" value="1"/>
</dbReference>
<accession>A0A162FGS8</accession>
<dbReference type="CDD" id="cd00267">
    <property type="entry name" value="ABC_ATPase"/>
    <property type="match status" value="1"/>
</dbReference>
<name>A0A162FGS8_9EURY</name>
<dbReference type="AlphaFoldDB" id="A0A162FGS8"/>
<dbReference type="EMBL" id="LWMV01000160">
    <property type="protein sequence ID" value="KZX12815.1"/>
    <property type="molecule type" value="Genomic_DNA"/>
</dbReference>
<proteinExistence type="predicted"/>
<evidence type="ECO:0000313" key="4">
    <source>
        <dbReference type="EMBL" id="KZX12815.1"/>
    </source>
</evidence>
<keyword evidence="5" id="KW-1185">Reference proteome</keyword>
<protein>
    <submittedName>
        <fullName evidence="4">Chromosome partition protein Smc</fullName>
    </submittedName>
</protein>